<dbReference type="EMBL" id="CP031769">
    <property type="protein sequence ID" value="AXR07576.1"/>
    <property type="molecule type" value="Genomic_DNA"/>
</dbReference>
<feature type="transmembrane region" description="Helical" evidence="2">
    <location>
        <begin position="12"/>
        <end position="36"/>
    </location>
</feature>
<keyword evidence="2" id="KW-0472">Membrane</keyword>
<proteinExistence type="predicted"/>
<protein>
    <submittedName>
        <fullName evidence="3">Uncharacterized protein</fullName>
    </submittedName>
</protein>
<keyword evidence="2" id="KW-1133">Transmembrane helix</keyword>
<name>A0A346NPW9_9ALTE</name>
<organism evidence="3 4">
    <name type="scientific">Salinimonas sediminis</name>
    <dbReference type="NCBI Taxonomy" id="2303538"/>
    <lineage>
        <taxon>Bacteria</taxon>
        <taxon>Pseudomonadati</taxon>
        <taxon>Pseudomonadota</taxon>
        <taxon>Gammaproteobacteria</taxon>
        <taxon>Alteromonadales</taxon>
        <taxon>Alteromonadaceae</taxon>
        <taxon>Alteromonas/Salinimonas group</taxon>
        <taxon>Salinimonas</taxon>
    </lineage>
</organism>
<evidence type="ECO:0000313" key="3">
    <source>
        <dbReference type="EMBL" id="AXR07576.1"/>
    </source>
</evidence>
<accession>A0A346NPW9</accession>
<evidence type="ECO:0000256" key="1">
    <source>
        <dbReference type="SAM" id="Coils"/>
    </source>
</evidence>
<dbReference type="Proteomes" id="UP000262073">
    <property type="component" value="Chromosome"/>
</dbReference>
<dbReference type="KEGG" id="salm:D0Y50_15150"/>
<feature type="coiled-coil region" evidence="1">
    <location>
        <begin position="40"/>
        <end position="88"/>
    </location>
</feature>
<evidence type="ECO:0000256" key="2">
    <source>
        <dbReference type="SAM" id="Phobius"/>
    </source>
</evidence>
<gene>
    <name evidence="3" type="ORF">D0Y50_15150</name>
</gene>
<keyword evidence="1" id="KW-0175">Coiled coil</keyword>
<keyword evidence="2" id="KW-0812">Transmembrane</keyword>
<dbReference type="RefSeq" id="WP_117317738.1">
    <property type="nucleotide sequence ID" value="NZ_CP031769.1"/>
</dbReference>
<sequence length="280" mass="31239">MKKQQVHWLYKLGGFRLSVLAGVIILAMIALGFAMATHHYNSEQAQLSNVQATLSSLQNEHSALLLEKHQLETRLALAELAASDHQEQVAALHRQLAKTSSSVSFYRNVMAPESVQEGFVVDGLQIRQANALPERQAAPNDIEGSEATANATTTPGQPQDITGQPQYYVMEFVLLQRLTRRAVIKGDLKICIKGSLANETAQICSGSKTLLPDGPVDYRFKFFQTVRVEFSLPEGFVAQQILFSSQVYQYTTKREDYRWQVDWQQVIANNGEADDDTPPQ</sequence>
<dbReference type="AlphaFoldDB" id="A0A346NPW9"/>
<evidence type="ECO:0000313" key="4">
    <source>
        <dbReference type="Proteomes" id="UP000262073"/>
    </source>
</evidence>
<dbReference type="OrthoDB" id="7056878at2"/>
<keyword evidence="4" id="KW-1185">Reference proteome</keyword>
<dbReference type="InterPro" id="IPR046703">
    <property type="entry name" value="DUF6776"/>
</dbReference>
<dbReference type="Pfam" id="PF20567">
    <property type="entry name" value="DUF6776"/>
    <property type="match status" value="2"/>
</dbReference>
<reference evidence="3 4" key="1">
    <citation type="submission" date="2018-08" db="EMBL/GenBank/DDBJ databases">
        <title>Salinimonas sediminis sp. nov., a piezophilic bacterium isolated from a deep-sea sediment sample from the New Britain Trench.</title>
        <authorList>
            <person name="Cao J."/>
        </authorList>
    </citation>
    <scope>NUCLEOTIDE SEQUENCE [LARGE SCALE GENOMIC DNA]</scope>
    <source>
        <strain evidence="3 4">N102</strain>
    </source>
</reference>